<evidence type="ECO:0000313" key="3">
    <source>
        <dbReference type="Proteomes" id="UP001437256"/>
    </source>
</evidence>
<evidence type="ECO:0000256" key="1">
    <source>
        <dbReference type="SAM" id="MobiDB-lite"/>
    </source>
</evidence>
<dbReference type="SUPFAM" id="SSF52047">
    <property type="entry name" value="RNI-like"/>
    <property type="match status" value="1"/>
</dbReference>
<protein>
    <submittedName>
        <fullName evidence="2">Uncharacterized protein</fullName>
    </submittedName>
</protein>
<reference evidence="2 3" key="1">
    <citation type="submission" date="2024-05" db="EMBL/GenBank/DDBJ databases">
        <title>A draft genome resource for the thread blight pathogen Marasmius tenuissimus strain MS-2.</title>
        <authorList>
            <person name="Yulfo-Soto G.E."/>
            <person name="Baruah I.K."/>
            <person name="Amoako-Attah I."/>
            <person name="Bukari Y."/>
            <person name="Meinhardt L.W."/>
            <person name="Bailey B.A."/>
            <person name="Cohen S.P."/>
        </authorList>
    </citation>
    <scope>NUCLEOTIDE SEQUENCE [LARGE SCALE GENOMIC DNA]</scope>
    <source>
        <strain evidence="2 3">MS-2</strain>
    </source>
</reference>
<proteinExistence type="predicted"/>
<gene>
    <name evidence="2" type="ORF">AAF712_009171</name>
</gene>
<sequence>MERVENSHRAFFAMLYQFSYRWKSLTFSGLPSSFLRRLETRQGEEETPLVTEIIQQERFQPGSMQFQGETYPAVLSLFARSPAIRVLDIELPQVSALGKLPTRSAGLTVLRLHLRNPIDCTTVLRALCNLCPALLELSLILYPSLNHFVADSAPAAVWEHLQRLYLSFPDDDDESAIRKSFDSVTTPSLTHLGLFSHSLNYNQNVDLIRHGGLPFDDLIIRSKCDLLSLHLSIPLGEELAESLIHLRSLKTLKLFPLAKRGRLPRTPNLDDDEIPRDPSPLDVAIASLSSSGKNLLCPNLEEIRFEFCRPGEVEQLLNFVRTRARLSASFNALRASFGRISSKAIGSIKAASKEARGKIAEVKVEWDFTRIRSLSADRRDERDDPRDGMSIREKVERELV</sequence>
<evidence type="ECO:0000313" key="2">
    <source>
        <dbReference type="EMBL" id="KAL0063889.1"/>
    </source>
</evidence>
<accession>A0ABR2ZRU9</accession>
<keyword evidence="3" id="KW-1185">Reference proteome</keyword>
<feature type="region of interest" description="Disordered" evidence="1">
    <location>
        <begin position="377"/>
        <end position="400"/>
    </location>
</feature>
<organism evidence="2 3">
    <name type="scientific">Marasmius tenuissimus</name>
    <dbReference type="NCBI Taxonomy" id="585030"/>
    <lineage>
        <taxon>Eukaryota</taxon>
        <taxon>Fungi</taxon>
        <taxon>Dikarya</taxon>
        <taxon>Basidiomycota</taxon>
        <taxon>Agaricomycotina</taxon>
        <taxon>Agaricomycetes</taxon>
        <taxon>Agaricomycetidae</taxon>
        <taxon>Agaricales</taxon>
        <taxon>Marasmiineae</taxon>
        <taxon>Marasmiaceae</taxon>
        <taxon>Marasmius</taxon>
    </lineage>
</organism>
<name>A0ABR2ZRU9_9AGAR</name>
<dbReference type="Proteomes" id="UP001437256">
    <property type="component" value="Unassembled WGS sequence"/>
</dbReference>
<dbReference type="EMBL" id="JBBXMP010000071">
    <property type="protein sequence ID" value="KAL0063889.1"/>
    <property type="molecule type" value="Genomic_DNA"/>
</dbReference>
<comment type="caution">
    <text evidence="2">The sequence shown here is derived from an EMBL/GenBank/DDBJ whole genome shotgun (WGS) entry which is preliminary data.</text>
</comment>